<protein>
    <submittedName>
        <fullName evidence="1">Uncharacterized protein</fullName>
    </submittedName>
</protein>
<dbReference type="EMBL" id="GGEC01034711">
    <property type="protein sequence ID" value="MBX15195.1"/>
    <property type="molecule type" value="Transcribed_RNA"/>
</dbReference>
<dbReference type="AlphaFoldDB" id="A0A2P2LB38"/>
<reference evidence="1" key="1">
    <citation type="submission" date="2018-02" db="EMBL/GenBank/DDBJ databases">
        <title>Rhizophora mucronata_Transcriptome.</title>
        <authorList>
            <person name="Meera S.P."/>
            <person name="Sreeshan A."/>
            <person name="Augustine A."/>
        </authorList>
    </citation>
    <scope>NUCLEOTIDE SEQUENCE</scope>
    <source>
        <tissue evidence="1">Leaf</tissue>
    </source>
</reference>
<organism evidence="1">
    <name type="scientific">Rhizophora mucronata</name>
    <name type="common">Asiatic mangrove</name>
    <dbReference type="NCBI Taxonomy" id="61149"/>
    <lineage>
        <taxon>Eukaryota</taxon>
        <taxon>Viridiplantae</taxon>
        <taxon>Streptophyta</taxon>
        <taxon>Embryophyta</taxon>
        <taxon>Tracheophyta</taxon>
        <taxon>Spermatophyta</taxon>
        <taxon>Magnoliopsida</taxon>
        <taxon>eudicotyledons</taxon>
        <taxon>Gunneridae</taxon>
        <taxon>Pentapetalae</taxon>
        <taxon>rosids</taxon>
        <taxon>fabids</taxon>
        <taxon>Malpighiales</taxon>
        <taxon>Rhizophoraceae</taxon>
        <taxon>Rhizophora</taxon>
    </lineage>
</organism>
<evidence type="ECO:0000313" key="1">
    <source>
        <dbReference type="EMBL" id="MBX15195.1"/>
    </source>
</evidence>
<sequence>MHEVQKWCRTRTSDSSCTKVQSTPIEQKSWYLKWMLGGFYKNWLHVVF</sequence>
<proteinExistence type="predicted"/>
<name>A0A2P2LB38_RHIMU</name>
<accession>A0A2P2LB38</accession>